<evidence type="ECO:0000256" key="2">
    <source>
        <dbReference type="ARBA" id="ARBA00022630"/>
    </source>
</evidence>
<keyword evidence="2" id="KW-0285">Flavoprotein</keyword>
<accession>A0A7Z0A9K4</accession>
<dbReference type="PANTHER" id="PTHR43004">
    <property type="entry name" value="TRK SYSTEM POTASSIUM UPTAKE PROTEIN"/>
    <property type="match status" value="1"/>
</dbReference>
<dbReference type="RefSeq" id="WP_179425253.1">
    <property type="nucleotide sequence ID" value="NZ_JACBZP010000001.1"/>
</dbReference>
<comment type="caution">
    <text evidence="6">The sequence shown here is derived from an EMBL/GenBank/DDBJ whole genome shotgun (WGS) entry which is preliminary data.</text>
</comment>
<sequence length="530" mass="56680">MTAPQNSTTPVLIVGGSLVGLSAAVFLAWRGVPVVVIDKHHGSSPHPRAIGFTTRTMEHFRQVGVGVPRSQQGMAPPRRARVHSLAGDWFEEYPWSPGGKGTYGADESPAHAAAITQDRLEPLLRDRARALGAEMRLGTEVLALAQDDDGVTATLRGRDDGREYRLRAQYVIAADGGSSTIREAAGIARHGRGRLSVQRSILFRAPLDGYLEHGVVQFEIDQPDFQAFLTTYSDGRWVLMLAGDVELDPDEQIRTVQRAIGRTDVPIDLVTTGRWELAALVADKFSDRRVFLAGDAAHQLPPNRGGFGANTGIDDVHNLAWKLAAVLAGECAPQLLDTYDAERRPIADLRHDQLFARADFKAHLGTDAMEIPILDDSAIELGQLYRSTAVLGAGHELPPARVPRDWAGQPGTRAPHVRITGDGPATSTLDLFGHGWTLLTEDGRWAPAITAARQSGIPVTGVRMGVDASPAEPGAFETAYGVDSGGAVLVRPDGYIAWRATTMPTDPTQSLSAALTSVAVPATAATAAAR</sequence>
<dbReference type="InterPro" id="IPR050641">
    <property type="entry name" value="RIFMO-like"/>
</dbReference>
<dbReference type="Pfam" id="PF21274">
    <property type="entry name" value="Rng_hyd_C"/>
    <property type="match status" value="1"/>
</dbReference>
<evidence type="ECO:0000313" key="7">
    <source>
        <dbReference type="Proteomes" id="UP000539111"/>
    </source>
</evidence>
<dbReference type="Proteomes" id="UP000539111">
    <property type="component" value="Unassembled WGS sequence"/>
</dbReference>
<gene>
    <name evidence="6" type="ORF">BJY26_000427</name>
</gene>
<proteinExistence type="predicted"/>
<dbReference type="EMBL" id="JACBZP010000001">
    <property type="protein sequence ID" value="NYI66121.1"/>
    <property type="molecule type" value="Genomic_DNA"/>
</dbReference>
<evidence type="ECO:0000256" key="1">
    <source>
        <dbReference type="ARBA" id="ARBA00001974"/>
    </source>
</evidence>
<dbReference type="Gene3D" id="3.40.30.120">
    <property type="match status" value="1"/>
</dbReference>
<evidence type="ECO:0000256" key="4">
    <source>
        <dbReference type="SAM" id="Phobius"/>
    </source>
</evidence>
<protein>
    <submittedName>
        <fullName evidence="6">2-polyprenyl-6-methoxyphenol hydroxylase-like FAD-dependent oxidoreductase</fullName>
    </submittedName>
</protein>
<dbReference type="GO" id="GO:0071949">
    <property type="term" value="F:FAD binding"/>
    <property type="evidence" value="ECO:0007669"/>
    <property type="project" value="InterPro"/>
</dbReference>
<feature type="domain" description="FAD-binding" evidence="5">
    <location>
        <begin position="9"/>
        <end position="348"/>
    </location>
</feature>
<dbReference type="Gene3D" id="3.50.50.60">
    <property type="entry name" value="FAD/NAD(P)-binding domain"/>
    <property type="match status" value="1"/>
</dbReference>
<name>A0A7Z0A9K4_9MICO</name>
<dbReference type="AlphaFoldDB" id="A0A7Z0A9K4"/>
<dbReference type="PRINTS" id="PR00420">
    <property type="entry name" value="RNGMNOXGNASE"/>
</dbReference>
<evidence type="ECO:0000256" key="3">
    <source>
        <dbReference type="ARBA" id="ARBA00022827"/>
    </source>
</evidence>
<dbReference type="InterPro" id="IPR002938">
    <property type="entry name" value="FAD-bd"/>
</dbReference>
<keyword evidence="7" id="KW-1185">Reference proteome</keyword>
<dbReference type="InterPro" id="IPR036188">
    <property type="entry name" value="FAD/NAD-bd_sf"/>
</dbReference>
<reference evidence="6 7" key="1">
    <citation type="submission" date="2020-07" db="EMBL/GenBank/DDBJ databases">
        <title>Sequencing the genomes of 1000 actinobacteria strains.</title>
        <authorList>
            <person name="Klenk H.-P."/>
        </authorList>
    </citation>
    <scope>NUCLEOTIDE SEQUENCE [LARGE SCALE GENOMIC DNA]</scope>
    <source>
        <strain evidence="6 7">DSM 26341</strain>
    </source>
</reference>
<dbReference type="Pfam" id="PF01494">
    <property type="entry name" value="FAD_binding_3"/>
    <property type="match status" value="1"/>
</dbReference>
<dbReference type="GO" id="GO:0016709">
    <property type="term" value="F:oxidoreductase activity, acting on paired donors, with incorporation or reduction of molecular oxygen, NAD(P)H as one donor, and incorporation of one atom of oxygen"/>
    <property type="evidence" value="ECO:0007669"/>
    <property type="project" value="UniProtKB-ARBA"/>
</dbReference>
<feature type="transmembrane region" description="Helical" evidence="4">
    <location>
        <begin position="12"/>
        <end position="29"/>
    </location>
</feature>
<evidence type="ECO:0000259" key="5">
    <source>
        <dbReference type="Pfam" id="PF01494"/>
    </source>
</evidence>
<dbReference type="SUPFAM" id="SSF51905">
    <property type="entry name" value="FAD/NAD(P)-binding domain"/>
    <property type="match status" value="1"/>
</dbReference>
<keyword evidence="4" id="KW-0812">Transmembrane</keyword>
<dbReference type="Gene3D" id="3.30.9.10">
    <property type="entry name" value="D-Amino Acid Oxidase, subunit A, domain 2"/>
    <property type="match status" value="1"/>
</dbReference>
<keyword evidence="3" id="KW-0274">FAD</keyword>
<organism evidence="6 7">
    <name type="scientific">Spelaeicoccus albus</name>
    <dbReference type="NCBI Taxonomy" id="1280376"/>
    <lineage>
        <taxon>Bacteria</taxon>
        <taxon>Bacillati</taxon>
        <taxon>Actinomycetota</taxon>
        <taxon>Actinomycetes</taxon>
        <taxon>Micrococcales</taxon>
        <taxon>Brevibacteriaceae</taxon>
        <taxon>Spelaeicoccus</taxon>
    </lineage>
</organism>
<keyword evidence="4" id="KW-0472">Membrane</keyword>
<comment type="cofactor">
    <cofactor evidence="1">
        <name>FAD</name>
        <dbReference type="ChEBI" id="CHEBI:57692"/>
    </cofactor>
</comment>
<evidence type="ECO:0000313" key="6">
    <source>
        <dbReference type="EMBL" id="NYI66121.1"/>
    </source>
</evidence>
<keyword evidence="4" id="KW-1133">Transmembrane helix</keyword>
<dbReference type="PANTHER" id="PTHR43004:SF19">
    <property type="entry name" value="BINDING MONOOXYGENASE, PUTATIVE (JCVI)-RELATED"/>
    <property type="match status" value="1"/>
</dbReference>